<dbReference type="Pfam" id="PF06245">
    <property type="entry name" value="DUF1015"/>
    <property type="match status" value="1"/>
</dbReference>
<organism evidence="1">
    <name type="scientific">marine sediment metagenome</name>
    <dbReference type="NCBI Taxonomy" id="412755"/>
    <lineage>
        <taxon>unclassified sequences</taxon>
        <taxon>metagenomes</taxon>
        <taxon>ecological metagenomes</taxon>
    </lineage>
</organism>
<accession>X0W021</accession>
<evidence type="ECO:0000313" key="1">
    <source>
        <dbReference type="EMBL" id="GAG24119.1"/>
    </source>
</evidence>
<gene>
    <name evidence="1" type="ORF">S01H1_57130</name>
</gene>
<name>X0W021_9ZZZZ</name>
<reference evidence="1" key="1">
    <citation type="journal article" date="2014" name="Front. Microbiol.">
        <title>High frequency of phylogenetically diverse reductive dehalogenase-homologous genes in deep subseafloor sedimentary metagenomes.</title>
        <authorList>
            <person name="Kawai M."/>
            <person name="Futagami T."/>
            <person name="Toyoda A."/>
            <person name="Takaki Y."/>
            <person name="Nishi S."/>
            <person name="Hori S."/>
            <person name="Arai W."/>
            <person name="Tsubouchi T."/>
            <person name="Morono Y."/>
            <person name="Uchiyama I."/>
            <person name="Ito T."/>
            <person name="Fujiyama A."/>
            <person name="Inagaki F."/>
            <person name="Takami H."/>
        </authorList>
    </citation>
    <scope>NUCLEOTIDE SEQUENCE</scope>
    <source>
        <strain evidence="1">Expedition CK06-06</strain>
    </source>
</reference>
<evidence type="ECO:0008006" key="2">
    <source>
        <dbReference type="Google" id="ProtNLM"/>
    </source>
</evidence>
<sequence length="189" mass="20732">MDVRAFRGWRYHPRRGRDVGAFLAPPYDVLTAGDKQALLAGCKNNIVAVDLPHVPPENAGPDDVYARAAALLKRWQDGGLIVRDETPCIYVYEQTCTWAGCARTRRALICAVRATGLGRDVIPHEHTFPGPIADRLKLTEHTRMQLSPIFGFHNDPGGQVRGLLDPFAAAAVPDAEGTLNNVVEKLWAV</sequence>
<dbReference type="PANTHER" id="PTHR36454">
    <property type="entry name" value="LMO2823 PROTEIN"/>
    <property type="match status" value="1"/>
</dbReference>
<dbReference type="EMBL" id="BARS01037244">
    <property type="protein sequence ID" value="GAG24119.1"/>
    <property type="molecule type" value="Genomic_DNA"/>
</dbReference>
<proteinExistence type="predicted"/>
<dbReference type="AlphaFoldDB" id="X0W021"/>
<comment type="caution">
    <text evidence="1">The sequence shown here is derived from an EMBL/GenBank/DDBJ whole genome shotgun (WGS) entry which is preliminary data.</text>
</comment>
<feature type="non-terminal residue" evidence="1">
    <location>
        <position position="189"/>
    </location>
</feature>
<dbReference type="InterPro" id="IPR008323">
    <property type="entry name" value="UCP033563"/>
</dbReference>
<dbReference type="PANTHER" id="PTHR36454:SF1">
    <property type="entry name" value="DUF1015 DOMAIN-CONTAINING PROTEIN"/>
    <property type="match status" value="1"/>
</dbReference>
<protein>
    <recommendedName>
        <fullName evidence="2">DUF1015 domain-containing protein</fullName>
    </recommendedName>
</protein>